<dbReference type="InParanoid" id="F4S3H1"/>
<dbReference type="Proteomes" id="UP000001072">
    <property type="component" value="Unassembled WGS sequence"/>
</dbReference>
<proteinExistence type="predicted"/>
<dbReference type="VEuPathDB" id="FungiDB:MELLADRAFT_111527"/>
<organism evidence="4">
    <name type="scientific">Melampsora larici-populina (strain 98AG31 / pathotype 3-4-7)</name>
    <name type="common">Poplar leaf rust fungus</name>
    <dbReference type="NCBI Taxonomy" id="747676"/>
    <lineage>
        <taxon>Eukaryota</taxon>
        <taxon>Fungi</taxon>
        <taxon>Dikarya</taxon>
        <taxon>Basidiomycota</taxon>
        <taxon>Pucciniomycotina</taxon>
        <taxon>Pucciniomycetes</taxon>
        <taxon>Pucciniales</taxon>
        <taxon>Melampsoraceae</taxon>
        <taxon>Melampsora</taxon>
    </lineage>
</organism>
<feature type="chain" id="PRO_5005676564" description="Secreted protein" evidence="2">
    <location>
        <begin position="22"/>
        <end position="647"/>
    </location>
</feature>
<dbReference type="GeneID" id="18924411"/>
<keyword evidence="2" id="KW-0732">Signal</keyword>
<dbReference type="KEGG" id="mlr:MELLADRAFT_111527"/>
<evidence type="ECO:0000313" key="4">
    <source>
        <dbReference type="Proteomes" id="UP000001072"/>
    </source>
</evidence>
<evidence type="ECO:0000256" key="1">
    <source>
        <dbReference type="SAM" id="MobiDB-lite"/>
    </source>
</evidence>
<evidence type="ECO:0000313" key="3">
    <source>
        <dbReference type="EMBL" id="EGG00812.1"/>
    </source>
</evidence>
<dbReference type="EMBL" id="GL883143">
    <property type="protein sequence ID" value="EGG00812.1"/>
    <property type="molecule type" value="Genomic_DNA"/>
</dbReference>
<dbReference type="OrthoDB" id="10488663at2759"/>
<name>F4S3H1_MELLP</name>
<dbReference type="RefSeq" id="XP_007415886.1">
    <property type="nucleotide sequence ID" value="XM_007415824.1"/>
</dbReference>
<feature type="region of interest" description="Disordered" evidence="1">
    <location>
        <begin position="165"/>
        <end position="203"/>
    </location>
</feature>
<protein>
    <recommendedName>
        <fullName evidence="5">Secreted protein</fullName>
    </recommendedName>
</protein>
<feature type="signal peptide" evidence="2">
    <location>
        <begin position="1"/>
        <end position="21"/>
    </location>
</feature>
<keyword evidence="4" id="KW-1185">Reference proteome</keyword>
<evidence type="ECO:0008006" key="5">
    <source>
        <dbReference type="Google" id="ProtNLM"/>
    </source>
</evidence>
<dbReference type="HOGENOM" id="CLU_423392_0_0_1"/>
<evidence type="ECO:0000256" key="2">
    <source>
        <dbReference type="SAM" id="SignalP"/>
    </source>
</evidence>
<reference evidence="4" key="1">
    <citation type="journal article" date="2011" name="Proc. Natl. Acad. Sci. U.S.A.">
        <title>Obligate biotrophy features unraveled by the genomic analysis of rust fungi.</title>
        <authorList>
            <person name="Duplessis S."/>
            <person name="Cuomo C.A."/>
            <person name="Lin Y.-C."/>
            <person name="Aerts A."/>
            <person name="Tisserant E."/>
            <person name="Veneault-Fourrey C."/>
            <person name="Joly D.L."/>
            <person name="Hacquard S."/>
            <person name="Amselem J."/>
            <person name="Cantarel B.L."/>
            <person name="Chiu R."/>
            <person name="Coutinho P.M."/>
            <person name="Feau N."/>
            <person name="Field M."/>
            <person name="Frey P."/>
            <person name="Gelhaye E."/>
            <person name="Goldberg J."/>
            <person name="Grabherr M.G."/>
            <person name="Kodira C.D."/>
            <person name="Kohler A."/>
            <person name="Kuees U."/>
            <person name="Lindquist E.A."/>
            <person name="Lucas S.M."/>
            <person name="Mago R."/>
            <person name="Mauceli E."/>
            <person name="Morin E."/>
            <person name="Murat C."/>
            <person name="Pangilinan J.L."/>
            <person name="Park R."/>
            <person name="Pearson M."/>
            <person name="Quesneville H."/>
            <person name="Rouhier N."/>
            <person name="Sakthikumar S."/>
            <person name="Salamov A.A."/>
            <person name="Schmutz J."/>
            <person name="Selles B."/>
            <person name="Shapiro H."/>
            <person name="Tanguay P."/>
            <person name="Tuskan G.A."/>
            <person name="Henrissat B."/>
            <person name="Van de Peer Y."/>
            <person name="Rouze P."/>
            <person name="Ellis J.G."/>
            <person name="Dodds P.N."/>
            <person name="Schein J.E."/>
            <person name="Zhong S."/>
            <person name="Hamelin R.C."/>
            <person name="Grigoriev I.V."/>
            <person name="Szabo L.J."/>
            <person name="Martin F."/>
        </authorList>
    </citation>
    <scope>NUCLEOTIDE SEQUENCE [LARGE SCALE GENOMIC DNA]</scope>
    <source>
        <strain evidence="4">98AG31 / pathotype 3-4-7</strain>
    </source>
</reference>
<accession>F4S3H1</accession>
<dbReference type="AlphaFoldDB" id="F4S3H1"/>
<sequence length="647" mass="74354">MANLHISVTFVLALCLKLISSSLYDLIETPQTSHILGEEDKSTPNIVSNSFITEVPKADNHLTSFEREINDILGTPGYIEYGLEDNLLHTLHHTHSSPLLPEKEHKYFTMGEGGDHHHQHVEFPMTPFERDEQSAGYACVSDIGDVEDSLVKEVDHLNHKTFEAHNLKTSKKPHQTSRVVELKKNKRKDRSEDADPGWSNSGLNDKISSKGGVYLHDILQNHYKIEEKSLIRELQWQAQLVLWHSPGLSATIKAHFQAFEDHSKNNLANDWKFFFSSERISVAIKRIHSEIAMGFFGALKTVCYGQKGIPEMRLLVEDGWDFLYKYFHDEFQILQKNNVLLPSSILPCSYDRDKAIGEILSHVLTIPEKSSISSRIIFQLLKRWYQSSKFNSAISRIPINYSTFLENCHVIYNRGRKKIKIDGGKTKKEQDDLFKYFRVEMRRQGESLIQKGLTPLGKDMKTFFATLKLKMGDIYVSQDGEKGARKDLPSSVVKEDIKIINKAIEIAEKSITPTFMGILSTLHTKGKMDESWSLMIQSGWNHLQTYFNRWISFLSKPEYSVILPTKGKKVQDIDWADDKMTIAYLGTLRDITNVPTNLVWFLLDLWFDCITESKHSEIQNLSTKVLPPNREFLRNNYMACVISHRKS</sequence>
<gene>
    <name evidence="3" type="ORF">MELLADRAFT_111527</name>
</gene>